<feature type="compositionally biased region" description="Low complexity" evidence="1">
    <location>
        <begin position="201"/>
        <end position="253"/>
    </location>
</feature>
<proteinExistence type="predicted"/>
<organism evidence="2 3">
    <name type="scientific">Austwickia chelonae NBRC 105200</name>
    <dbReference type="NCBI Taxonomy" id="1184607"/>
    <lineage>
        <taxon>Bacteria</taxon>
        <taxon>Bacillati</taxon>
        <taxon>Actinomycetota</taxon>
        <taxon>Actinomycetes</taxon>
        <taxon>Micrococcales</taxon>
        <taxon>Dermatophilaceae</taxon>
        <taxon>Austwickia</taxon>
    </lineage>
</organism>
<feature type="region of interest" description="Disordered" evidence="1">
    <location>
        <begin position="186"/>
        <end position="262"/>
    </location>
</feature>
<evidence type="ECO:0000313" key="2">
    <source>
        <dbReference type="EMBL" id="GAB76806.1"/>
    </source>
</evidence>
<sequence>MSSHSYPHMVFVLSDSGLDKDTLAAWLREVFPAGEVTDKPLRLDLEVDGYTFSFWFEEAEGVAEHYATYLPENSSRRWLTRCTALIDLHGVVDPEGAHAATAERLVAALQGHDGVEVFSEKSRRFLGMDYGDTATNAPVASPADDETSAEAVAQPAESPAPVLEPVAAATVPAKEDPTTVWMEATPSLDSSCPEEDLTPTPEAVPEPAMVTPEPTVPVTAPEPAAPAPAETPAIPAAEPEGSENPSEPSGKPGLLRRLFGRR</sequence>
<name>K6UKZ3_9MICO</name>
<keyword evidence="3" id="KW-1185">Reference proteome</keyword>
<dbReference type="AlphaFoldDB" id="K6UKZ3"/>
<dbReference type="eggNOG" id="ENOG50348Q4">
    <property type="taxonomic scope" value="Bacteria"/>
</dbReference>
<gene>
    <name evidence="2" type="ORF">AUCHE_03_00230</name>
</gene>
<dbReference type="STRING" id="100225.SAMN05421595_1940"/>
<protein>
    <submittedName>
        <fullName evidence="2">Uncharacterized protein</fullName>
    </submittedName>
</protein>
<feature type="region of interest" description="Disordered" evidence="1">
    <location>
        <begin position="136"/>
        <end position="161"/>
    </location>
</feature>
<comment type="caution">
    <text evidence="2">The sequence shown here is derived from an EMBL/GenBank/DDBJ whole genome shotgun (WGS) entry which is preliminary data.</text>
</comment>
<accession>K6UKZ3</accession>
<dbReference type="OrthoDB" id="5148883at2"/>
<reference evidence="2 3" key="1">
    <citation type="submission" date="2012-08" db="EMBL/GenBank/DDBJ databases">
        <title>Whole genome shotgun sequence of Austwickia chelonae NBRC 105200.</title>
        <authorList>
            <person name="Yoshida I."/>
            <person name="Hosoyama A."/>
            <person name="Tsuchikane K."/>
            <person name="Katsumata H."/>
            <person name="Ando Y."/>
            <person name="Ohji S."/>
            <person name="Hamada M."/>
            <person name="Tamura T."/>
            <person name="Yamazoe A."/>
            <person name="Yamazaki S."/>
            <person name="Fujita N."/>
        </authorList>
    </citation>
    <scope>NUCLEOTIDE SEQUENCE [LARGE SCALE GENOMIC DNA]</scope>
    <source>
        <strain evidence="2 3">NBRC 105200</strain>
    </source>
</reference>
<evidence type="ECO:0000256" key="1">
    <source>
        <dbReference type="SAM" id="MobiDB-lite"/>
    </source>
</evidence>
<dbReference type="Proteomes" id="UP000008495">
    <property type="component" value="Unassembled WGS sequence"/>
</dbReference>
<dbReference type="RefSeq" id="WP_006501557.1">
    <property type="nucleotide sequence ID" value="NZ_BAGZ01000003.1"/>
</dbReference>
<dbReference type="EMBL" id="BAGZ01000003">
    <property type="protein sequence ID" value="GAB76806.1"/>
    <property type="molecule type" value="Genomic_DNA"/>
</dbReference>
<evidence type="ECO:0000313" key="3">
    <source>
        <dbReference type="Proteomes" id="UP000008495"/>
    </source>
</evidence>